<dbReference type="InterPro" id="IPR036249">
    <property type="entry name" value="Thioredoxin-like_sf"/>
</dbReference>
<dbReference type="CDD" id="cd00570">
    <property type="entry name" value="GST_N_family"/>
    <property type="match status" value="1"/>
</dbReference>
<dbReference type="PROSITE" id="PS50404">
    <property type="entry name" value="GST_NTER"/>
    <property type="match status" value="1"/>
</dbReference>
<dbReference type="PANTHER" id="PTHR23089">
    <property type="entry name" value="HISTIDINE TRIAD HIT PROTEIN"/>
    <property type="match status" value="1"/>
</dbReference>
<dbReference type="SUPFAM" id="SSF52833">
    <property type="entry name" value="Thioredoxin-like"/>
    <property type="match status" value="1"/>
</dbReference>
<feature type="domain" description="HIT" evidence="5">
    <location>
        <begin position="268"/>
        <end position="377"/>
    </location>
</feature>
<dbReference type="CDD" id="cd00299">
    <property type="entry name" value="GST_C_family"/>
    <property type="match status" value="1"/>
</dbReference>
<proteinExistence type="predicted"/>
<reference evidence="6" key="1">
    <citation type="submission" date="2023-01" db="EMBL/GenBank/DDBJ databases">
        <title>Metagenome sequencing of chrysophaentin producing Chrysophaeum taylorii.</title>
        <authorList>
            <person name="Davison J."/>
            <person name="Bewley C."/>
        </authorList>
    </citation>
    <scope>NUCLEOTIDE SEQUENCE</scope>
    <source>
        <strain evidence="6">NIES-1699</strain>
    </source>
</reference>
<dbReference type="Proteomes" id="UP001230188">
    <property type="component" value="Unassembled WGS sequence"/>
</dbReference>
<dbReference type="InterPro" id="IPR001310">
    <property type="entry name" value="Histidine_triad_HIT"/>
</dbReference>
<dbReference type="Pfam" id="PF13410">
    <property type="entry name" value="GST_C_2"/>
    <property type="match status" value="1"/>
</dbReference>
<dbReference type="SUPFAM" id="SSF54197">
    <property type="entry name" value="HIT-like"/>
    <property type="match status" value="1"/>
</dbReference>
<dbReference type="PROSITE" id="PS51084">
    <property type="entry name" value="HIT_2"/>
    <property type="match status" value="1"/>
</dbReference>
<dbReference type="Pfam" id="PF13417">
    <property type="entry name" value="GST_N_3"/>
    <property type="match status" value="1"/>
</dbReference>
<dbReference type="InterPro" id="IPR004045">
    <property type="entry name" value="Glutathione_S-Trfase_N"/>
</dbReference>
<evidence type="ECO:0000313" key="6">
    <source>
        <dbReference type="EMBL" id="KAJ8611268.1"/>
    </source>
</evidence>
<keyword evidence="7" id="KW-1185">Reference proteome</keyword>
<evidence type="ECO:0000256" key="1">
    <source>
        <dbReference type="PIRSR" id="PIRSR601310-1"/>
    </source>
</evidence>
<evidence type="ECO:0000259" key="4">
    <source>
        <dbReference type="PROSITE" id="PS50404"/>
    </source>
</evidence>
<comment type="caution">
    <text evidence="6">The sequence shown here is derived from an EMBL/GenBank/DDBJ whole genome shotgun (WGS) entry which is preliminary data.</text>
</comment>
<dbReference type="Gene3D" id="1.20.1050.10">
    <property type="match status" value="1"/>
</dbReference>
<accession>A0AAD7UL90</accession>
<dbReference type="InterPro" id="IPR011146">
    <property type="entry name" value="HIT-like"/>
</dbReference>
<dbReference type="AlphaFoldDB" id="A0AAD7UL90"/>
<sequence>MHFLLARLATTIGASRSSVRAMSTYTLYDMPVSNNGARVRMIIYYKDAESEVNIVPPSSAGGLQSDEYRGINPQCKMPALASDGLCVPESDTIARYLGGKLDGREGPGKFALKPGSDLAVKSDRICRLHDVYLAAIQGCMYKAAPVGQGWAMFGTRDRALDAFVAQLGELEAIVDDPAPYMLGDEPTQADVACFPTLLFAERMLPKFDKPFALGPKLQKWWDFMCSGRDAVATRVRGEITEALDAWDRRDRWGTVLGAGLRDDAPSTIFDKIIAREIPSDVVYEDDVCLAFKDINPVAPAHIILIPKHRDRLTQLQFATDDHVFVLGHLMAKVGHIAKLAGLDSYRLVVNDGAQACQSVFHLHLHIIGGRDLSWPPG</sequence>
<dbReference type="InterPro" id="IPR040079">
    <property type="entry name" value="Glutathione_S-Trfase"/>
</dbReference>
<dbReference type="InterPro" id="IPR036282">
    <property type="entry name" value="Glutathione-S-Trfase_C_sf"/>
</dbReference>
<gene>
    <name evidence="6" type="ORF">CTAYLR_004128</name>
</gene>
<feature type="active site" description="Tele-AMP-histidine intermediate" evidence="1">
    <location>
        <position position="363"/>
    </location>
</feature>
<dbReference type="InterPro" id="IPR019808">
    <property type="entry name" value="Histidine_triad_CS"/>
</dbReference>
<evidence type="ECO:0000256" key="3">
    <source>
        <dbReference type="PROSITE-ProRule" id="PRU00464"/>
    </source>
</evidence>
<dbReference type="Gene3D" id="3.30.428.10">
    <property type="entry name" value="HIT-like"/>
    <property type="match status" value="1"/>
</dbReference>
<dbReference type="PRINTS" id="PR00332">
    <property type="entry name" value="HISTRIAD"/>
</dbReference>
<dbReference type="InterPro" id="IPR036265">
    <property type="entry name" value="HIT-like_sf"/>
</dbReference>
<name>A0AAD7UL90_9STRA</name>
<dbReference type="SUPFAM" id="SSF47616">
    <property type="entry name" value="GST C-terminal domain-like"/>
    <property type="match status" value="1"/>
</dbReference>
<dbReference type="SFLD" id="SFLDS00019">
    <property type="entry name" value="Glutathione_Transferase_(cytos"/>
    <property type="match status" value="1"/>
</dbReference>
<dbReference type="Gene3D" id="3.40.30.10">
    <property type="entry name" value="Glutaredoxin"/>
    <property type="match status" value="1"/>
</dbReference>
<dbReference type="CDD" id="cd01276">
    <property type="entry name" value="PKCI_related"/>
    <property type="match status" value="1"/>
</dbReference>
<dbReference type="EMBL" id="JAQMWT010000078">
    <property type="protein sequence ID" value="KAJ8611268.1"/>
    <property type="molecule type" value="Genomic_DNA"/>
</dbReference>
<organism evidence="6 7">
    <name type="scientific">Chrysophaeum taylorii</name>
    <dbReference type="NCBI Taxonomy" id="2483200"/>
    <lineage>
        <taxon>Eukaryota</taxon>
        <taxon>Sar</taxon>
        <taxon>Stramenopiles</taxon>
        <taxon>Ochrophyta</taxon>
        <taxon>Pelagophyceae</taxon>
        <taxon>Pelagomonadales</taxon>
        <taxon>Pelagomonadaceae</taxon>
        <taxon>Chrysophaeum</taxon>
    </lineage>
</organism>
<evidence type="ECO:0000259" key="5">
    <source>
        <dbReference type="PROSITE" id="PS51084"/>
    </source>
</evidence>
<feature type="short sequence motif" description="Histidine triad motif" evidence="2 3">
    <location>
        <begin position="361"/>
        <end position="365"/>
    </location>
</feature>
<dbReference type="Pfam" id="PF01230">
    <property type="entry name" value="HIT"/>
    <property type="match status" value="1"/>
</dbReference>
<dbReference type="PROSITE" id="PS00892">
    <property type="entry name" value="HIT_1"/>
    <property type="match status" value="1"/>
</dbReference>
<evidence type="ECO:0000256" key="2">
    <source>
        <dbReference type="PIRSR" id="PIRSR601310-3"/>
    </source>
</evidence>
<protein>
    <submittedName>
        <fullName evidence="6">Uncharacterized protein</fullName>
    </submittedName>
</protein>
<feature type="domain" description="GST N-terminal" evidence="4">
    <location>
        <begin position="23"/>
        <end position="105"/>
    </location>
</feature>
<evidence type="ECO:0000313" key="7">
    <source>
        <dbReference type="Proteomes" id="UP001230188"/>
    </source>
</evidence>
<dbReference type="GO" id="GO:0003824">
    <property type="term" value="F:catalytic activity"/>
    <property type="evidence" value="ECO:0007669"/>
    <property type="project" value="InterPro"/>
</dbReference>